<accession>A0A2B7WPI8</accession>
<dbReference type="Proteomes" id="UP000224080">
    <property type="component" value="Unassembled WGS sequence"/>
</dbReference>
<evidence type="ECO:0000313" key="1">
    <source>
        <dbReference type="EMBL" id="PGG98506.1"/>
    </source>
</evidence>
<comment type="caution">
    <text evidence="1">The sequence shown here is derived from an EMBL/GenBank/DDBJ whole genome shotgun (WGS) entry which is preliminary data.</text>
</comment>
<sequence length="212" mass="22725">MPRPEQDSRREPESGRTPAFIPSPVPVNVATPVLGRTAFLLCTRPSPPLTVATRPGLWWPPPGNCAAHGHCPRAPSSGGVRLPYWATPLGVPRHTIHFCSHSHWIVRSTSSVTPPKRDPAQSAPAARCFSGQFLASLRTGVPSVQESARAKQDIRAGAALLQQIWNKGAAPVWALADLSAAFLLQLSVASGWPLSTRTRTNESPSFVKTHGS</sequence>
<organism evidence="1 2">
    <name type="scientific">Blastomyces parvus</name>
    <dbReference type="NCBI Taxonomy" id="2060905"/>
    <lineage>
        <taxon>Eukaryota</taxon>
        <taxon>Fungi</taxon>
        <taxon>Dikarya</taxon>
        <taxon>Ascomycota</taxon>
        <taxon>Pezizomycotina</taxon>
        <taxon>Eurotiomycetes</taxon>
        <taxon>Eurotiomycetidae</taxon>
        <taxon>Onygenales</taxon>
        <taxon>Ajellomycetaceae</taxon>
        <taxon>Blastomyces</taxon>
    </lineage>
</organism>
<dbReference type="AlphaFoldDB" id="A0A2B7WPI8"/>
<proteinExistence type="predicted"/>
<keyword evidence="2" id="KW-1185">Reference proteome</keyword>
<gene>
    <name evidence="1" type="ORF">GX51_06772</name>
</gene>
<protein>
    <submittedName>
        <fullName evidence="1">Uncharacterized protein</fullName>
    </submittedName>
</protein>
<evidence type="ECO:0000313" key="2">
    <source>
        <dbReference type="Proteomes" id="UP000224080"/>
    </source>
</evidence>
<reference evidence="1 2" key="1">
    <citation type="submission" date="2017-10" db="EMBL/GenBank/DDBJ databases">
        <title>Comparative genomics in systemic dimorphic fungi from Ajellomycetaceae.</title>
        <authorList>
            <person name="Munoz J.F."/>
            <person name="Mcewen J.G."/>
            <person name="Clay O.K."/>
            <person name="Cuomo C.A."/>
        </authorList>
    </citation>
    <scope>NUCLEOTIDE SEQUENCE [LARGE SCALE GENOMIC DNA]</scope>
    <source>
        <strain evidence="1 2">UAMH130</strain>
    </source>
</reference>
<dbReference type="EMBL" id="PDNC01000119">
    <property type="protein sequence ID" value="PGG98506.1"/>
    <property type="molecule type" value="Genomic_DNA"/>
</dbReference>
<name>A0A2B7WPI8_9EURO</name>